<dbReference type="Gene3D" id="6.10.250.2940">
    <property type="match status" value="1"/>
</dbReference>
<dbReference type="GO" id="GO:0003899">
    <property type="term" value="F:DNA-directed RNA polymerase activity"/>
    <property type="evidence" value="ECO:0007669"/>
    <property type="project" value="UniProtKB-EC"/>
</dbReference>
<dbReference type="GO" id="GO:0031981">
    <property type="term" value="C:nuclear lumen"/>
    <property type="evidence" value="ECO:0007669"/>
    <property type="project" value="UniProtKB-ARBA"/>
</dbReference>
<dbReference type="PANTHER" id="PTHR19376:SF54">
    <property type="entry name" value="DNA-DIRECTED RNA POLYMERASE SUBUNIT BETA"/>
    <property type="match status" value="1"/>
</dbReference>
<dbReference type="Gene3D" id="1.10.150.390">
    <property type="match status" value="1"/>
</dbReference>
<dbReference type="Gene3D" id="2.40.50.100">
    <property type="match status" value="1"/>
</dbReference>
<evidence type="ECO:0000256" key="5">
    <source>
        <dbReference type="ARBA" id="ARBA00022695"/>
    </source>
</evidence>
<feature type="compositionally biased region" description="Polar residues" evidence="11">
    <location>
        <begin position="1107"/>
        <end position="1128"/>
    </location>
</feature>
<keyword evidence="6" id="KW-0479">Metal-binding</keyword>
<dbReference type="Gene3D" id="1.10.1790.20">
    <property type="match status" value="1"/>
</dbReference>
<dbReference type="InterPro" id="IPR012754">
    <property type="entry name" value="DNA-dir_RpoC_beta_prime_bact"/>
</dbReference>
<evidence type="ECO:0000256" key="4">
    <source>
        <dbReference type="ARBA" id="ARBA00022679"/>
    </source>
</evidence>
<dbReference type="SMART" id="SM00663">
    <property type="entry name" value="RPOLA_N"/>
    <property type="match status" value="1"/>
</dbReference>
<dbReference type="Gene3D" id="2.40.40.20">
    <property type="match status" value="1"/>
</dbReference>
<reference evidence="13" key="1">
    <citation type="submission" date="2023-03" db="EMBL/GenBank/DDBJ databases">
        <authorList>
            <person name="Steffen K."/>
            <person name="Cardenas P."/>
        </authorList>
    </citation>
    <scope>NUCLEOTIDE SEQUENCE</scope>
</reference>
<organism evidence="13 14">
    <name type="scientific">Geodia barretti</name>
    <name type="common">Barrett's horny sponge</name>
    <dbReference type="NCBI Taxonomy" id="519541"/>
    <lineage>
        <taxon>Eukaryota</taxon>
        <taxon>Metazoa</taxon>
        <taxon>Porifera</taxon>
        <taxon>Demospongiae</taxon>
        <taxon>Heteroscleromorpha</taxon>
        <taxon>Tetractinellida</taxon>
        <taxon>Astrophorina</taxon>
        <taxon>Geodiidae</taxon>
        <taxon>Geodia</taxon>
    </lineage>
</organism>
<dbReference type="InterPro" id="IPR006592">
    <property type="entry name" value="RNA_pol_N"/>
</dbReference>
<evidence type="ECO:0000256" key="6">
    <source>
        <dbReference type="ARBA" id="ARBA00022723"/>
    </source>
</evidence>
<gene>
    <name evidence="13" type="ORF">GBAR_LOCUS7020</name>
</gene>
<comment type="caution">
    <text evidence="13">The sequence shown here is derived from an EMBL/GenBank/DDBJ whole genome shotgun (WGS) entry which is preliminary data.</text>
</comment>
<dbReference type="Pfam" id="PF04997">
    <property type="entry name" value="RNA_pol_Rpb1_1"/>
    <property type="match status" value="1"/>
</dbReference>
<evidence type="ECO:0000313" key="13">
    <source>
        <dbReference type="EMBL" id="CAI8010707.1"/>
    </source>
</evidence>
<sequence length="1819" mass="203632">MNTAFDSISIKIASPDQKGTCSCGEVKKAETINYRSFRPEPEGLFCEAIFGPQKDWECNCGKYKRIKHKGLICDRCGVEITQQRVRRDRLGYIQLAAPVSHIWYFKGIPSRIGTFCELSSRDVERVLYFEGFIVVEVTDPDCPLERGQVLTEIEYIEHSNKYRDGSRDGFRAGTGAEVIRELLSDIDLEAEIEKLTTELEETTSQQKKLKIAKQLKQMADFAEVGQRPEWMILDVIPVIPPDLRPLVPLEGGRFATSDLNDLYRRVINRNNRLRKLIQLRSPEVILRNEKRMLQEAVDAFFDNGRHGRRVTGPGNRPLKSLADVLKGKIGRFRQNLLGKRVDYSGRSVIVVGPELGLHQCGIPKRMAVELFKPFIIERLQAYGHTQTIKRAKHLAEHVDSDSPVWEVVEEVIADHPVLLNRPPTLHRLGIQAFLPVLVEGKSIRIPPLVCKAFNADFDGDQMAVHVPLTVEAQAEAKLLMLSSHNILKPSHGDPIAVPELDMVLGSSFLTKELPEHAADAALLHDPEEVITAHVAGQLKLHDSIQLFRASNGDDGKTAEPILTTVGRVIFNQVLPPGLEWEDENSQQRLPYLNAEADGRQLSNLIHRCFNELGTRTTTEVLEKVQKLAFEYATLSGISPGIMDYITPDNRDTLVSKAQTEIDALLSNVSVSEREEHENEQIRIWLNAITAVEHTMFSILPELDPVHIMADSGARARKNPFMQISAIIGLKAKQSGEILIPPITTSYRDGLDVLDYFNSTYGSRKGLVDTAMKTAASGYLTRKLVDVAQDVRITTEDCGTLNSIQKFATDGGDLAFKISGRTAAEEILNPENGDLLVPSGTVISAQMSEQIDALGIRIAKVRSVLTCQTDDGVCAKCYGNDLTTNHLVNVGEAVGIIAAQSIGEPGTQLTMRTFHTGGAVEDVSEARQRRILSKASGTVRFRDFQPGRTVKKDGELWVATENRANLDGPAYKVQQVNHPDCQLREGELLSEKQYVENTERYKGFDTKTWQYQVTAVLDSGCDLKVWDRLSQAEYARAQIEYGFQRFVIPKYRVTRVQHPKLSLTVGTELTEEKIEQLRDDIRQGINGEWHYLDAETGERIAVESLTAVSGNASSERTNGSADSPDTANASGRDASFNRVYCITEIDKQTSKDFGFKVGDEVAPEEIAPLLSPFEVDTKPVYVVHTAVDEFTVDQTLTAREYEDARTEYQHLEHAFKVEKQDVERHYVTAVYHPDCPLKEGEEVSEPALTRAHRRFTGFDAQRLRHRITQVHHPDCPLKQGDLISESEVKQLNERYPGFVTSQSKSTAGGFKAERMYRVTSVNHSDCPLEVGGLLTQKESSASRRHYKGLEVARHYEVTHIEDGTTALSAGQRLTEIEYKALRKTDASLPEKVKALYHVVSVHHPELDLEVDTELSEEEYKTYHRQFKGFDVELVYQITEDKRDVDERLEVGTILPSKEYRVLDKANLRVTHTVTEVHHPHCKSAVGDELPEEVYNEAAGRFRGFEVDELSLRIRIEVETADGNRVPHVIPTGYSFSLAEGDSIRKAETLAELHERTANLDIVAGIPRVTELFEARRPKRGEAAEIAEIEGYVQSAGMKSGIPTYRIEHEGYQSRLYQIPDEKRRVAEGDWVDAGEPLTDGYLNPHDILSIGRTTIEGISVEGEEAVWSYLVDEVQKVYGKETINDKHVETIVRQMLTKIRITEPGDTNFYPNDEVQRRQFERVNSEIEEKDGTAASGEPILQSISKASLSTDSFISAASFQQTTKVLTDAAVSGQTDRLFGLKENVILGRLIPAGSGFSNFQDLEISSIEPEISETGDDD</sequence>
<dbReference type="Gene3D" id="1.10.40.90">
    <property type="match status" value="1"/>
</dbReference>
<dbReference type="Proteomes" id="UP001174909">
    <property type="component" value="Unassembled WGS sequence"/>
</dbReference>
<dbReference type="InterPro" id="IPR007080">
    <property type="entry name" value="RNA_pol_Rpb1_1"/>
</dbReference>
<feature type="region of interest" description="Disordered" evidence="11">
    <location>
        <begin position="1107"/>
        <end position="1129"/>
    </location>
</feature>
<dbReference type="InterPro" id="IPR007081">
    <property type="entry name" value="RNA_pol_Rpb1_5"/>
</dbReference>
<feature type="domain" description="RNA polymerase N-terminal" evidence="12">
    <location>
        <begin position="229"/>
        <end position="510"/>
    </location>
</feature>
<evidence type="ECO:0000256" key="7">
    <source>
        <dbReference type="ARBA" id="ARBA00023163"/>
    </source>
</evidence>
<dbReference type="NCBIfam" id="TIGR02386">
    <property type="entry name" value="rpoC_TIGR"/>
    <property type="match status" value="1"/>
</dbReference>
<dbReference type="GO" id="GO:0003677">
    <property type="term" value="F:DNA binding"/>
    <property type="evidence" value="ECO:0007669"/>
    <property type="project" value="InterPro"/>
</dbReference>
<dbReference type="Gene3D" id="4.10.860.120">
    <property type="entry name" value="RNA polymerase II, clamp domain"/>
    <property type="match status" value="1"/>
</dbReference>
<keyword evidence="7 9" id="KW-0804">Transcription</keyword>
<dbReference type="Pfam" id="PF04983">
    <property type="entry name" value="RNA_pol_Rpb1_3"/>
    <property type="match status" value="1"/>
</dbReference>
<comment type="similarity">
    <text evidence="2 9">Belongs to the RNA polymerase beta' chain family.</text>
</comment>
<evidence type="ECO:0000313" key="14">
    <source>
        <dbReference type="Proteomes" id="UP001174909"/>
    </source>
</evidence>
<dbReference type="InterPro" id="IPR038120">
    <property type="entry name" value="Rpb1_funnel_sf"/>
</dbReference>
<evidence type="ECO:0000256" key="3">
    <source>
        <dbReference type="ARBA" id="ARBA00022478"/>
    </source>
</evidence>
<evidence type="ECO:0000256" key="9">
    <source>
        <dbReference type="RuleBase" id="RU004279"/>
    </source>
</evidence>
<evidence type="ECO:0000256" key="11">
    <source>
        <dbReference type="SAM" id="MobiDB-lite"/>
    </source>
</evidence>
<dbReference type="InterPro" id="IPR000722">
    <property type="entry name" value="RNA_pol_asu"/>
</dbReference>
<comment type="function">
    <text evidence="1 9">DNA-dependent RNA polymerase catalyzes the transcription of DNA into RNA using the four ribonucleoside triphosphates as substrates.</text>
</comment>
<evidence type="ECO:0000256" key="8">
    <source>
        <dbReference type="ARBA" id="ARBA00048552"/>
    </source>
</evidence>
<dbReference type="InterPro" id="IPR007066">
    <property type="entry name" value="RNA_pol_Rpb1_3"/>
</dbReference>
<dbReference type="SUPFAM" id="SSF64484">
    <property type="entry name" value="beta and beta-prime subunits of DNA dependent RNA-polymerase"/>
    <property type="match status" value="1"/>
</dbReference>
<dbReference type="GO" id="GO:0006351">
    <property type="term" value="P:DNA-templated transcription"/>
    <property type="evidence" value="ECO:0007669"/>
    <property type="project" value="InterPro"/>
</dbReference>
<evidence type="ECO:0000256" key="2">
    <source>
        <dbReference type="ARBA" id="ARBA00006460"/>
    </source>
</evidence>
<protein>
    <recommendedName>
        <fullName evidence="9">DNA-directed RNA polymerase subunit</fullName>
        <ecNumber evidence="9">2.7.7.6</ecNumber>
    </recommendedName>
</protein>
<dbReference type="CDD" id="cd01609">
    <property type="entry name" value="RNAP_beta'_N"/>
    <property type="match status" value="1"/>
</dbReference>
<dbReference type="EMBL" id="CASHTH010001059">
    <property type="protein sequence ID" value="CAI8010707.1"/>
    <property type="molecule type" value="Genomic_DNA"/>
</dbReference>
<keyword evidence="14" id="KW-1185">Reference proteome</keyword>
<keyword evidence="4 9" id="KW-0808">Transferase</keyword>
<dbReference type="GO" id="GO:0046872">
    <property type="term" value="F:metal ion binding"/>
    <property type="evidence" value="ECO:0007669"/>
    <property type="project" value="UniProtKB-KW"/>
</dbReference>
<dbReference type="PANTHER" id="PTHR19376">
    <property type="entry name" value="DNA-DIRECTED RNA POLYMERASE"/>
    <property type="match status" value="1"/>
</dbReference>
<dbReference type="Gene3D" id="1.10.274.100">
    <property type="entry name" value="RNA polymerase Rpb1, domain 3"/>
    <property type="match status" value="2"/>
</dbReference>
<keyword evidence="10" id="KW-0175">Coiled coil</keyword>
<dbReference type="InterPro" id="IPR044893">
    <property type="entry name" value="RNA_pol_Rpb1_clamp_domain"/>
</dbReference>
<dbReference type="InterPro" id="IPR045867">
    <property type="entry name" value="DNA-dir_RpoC_beta_prime"/>
</dbReference>
<dbReference type="EC" id="2.7.7.6" evidence="9"/>
<dbReference type="GO" id="GO:0000428">
    <property type="term" value="C:DNA-directed RNA polymerase complex"/>
    <property type="evidence" value="ECO:0007669"/>
    <property type="project" value="UniProtKB-KW"/>
</dbReference>
<accession>A0AA35WEQ5</accession>
<dbReference type="Pfam" id="PF04998">
    <property type="entry name" value="RNA_pol_Rpb1_5"/>
    <property type="match status" value="1"/>
</dbReference>
<dbReference type="HAMAP" id="MF_01322">
    <property type="entry name" value="RNApol_bact_RpoC"/>
    <property type="match status" value="1"/>
</dbReference>
<evidence type="ECO:0000259" key="12">
    <source>
        <dbReference type="SMART" id="SM00663"/>
    </source>
</evidence>
<name>A0AA35WEQ5_GEOBA</name>
<dbReference type="Pfam" id="PF00623">
    <property type="entry name" value="RNA_pol_Rpb1_2"/>
    <property type="match status" value="1"/>
</dbReference>
<evidence type="ECO:0000256" key="1">
    <source>
        <dbReference type="ARBA" id="ARBA00004026"/>
    </source>
</evidence>
<feature type="coiled-coil region" evidence="10">
    <location>
        <begin position="185"/>
        <end position="212"/>
    </location>
</feature>
<keyword evidence="3 9" id="KW-0240">DNA-directed RNA polymerase</keyword>
<dbReference type="Gene3D" id="1.10.132.30">
    <property type="match status" value="1"/>
</dbReference>
<comment type="catalytic activity">
    <reaction evidence="8 9">
        <text>RNA(n) + a ribonucleoside 5'-triphosphate = RNA(n+1) + diphosphate</text>
        <dbReference type="Rhea" id="RHEA:21248"/>
        <dbReference type="Rhea" id="RHEA-COMP:14527"/>
        <dbReference type="Rhea" id="RHEA-COMP:17342"/>
        <dbReference type="ChEBI" id="CHEBI:33019"/>
        <dbReference type="ChEBI" id="CHEBI:61557"/>
        <dbReference type="ChEBI" id="CHEBI:140395"/>
        <dbReference type="EC" id="2.7.7.6"/>
    </reaction>
</comment>
<dbReference type="CDD" id="cd02655">
    <property type="entry name" value="RNAP_beta'_C"/>
    <property type="match status" value="1"/>
</dbReference>
<dbReference type="InterPro" id="IPR042102">
    <property type="entry name" value="RNA_pol_Rpb1_3_sf"/>
</dbReference>
<proteinExistence type="inferred from homology"/>
<evidence type="ECO:0000256" key="10">
    <source>
        <dbReference type="SAM" id="Coils"/>
    </source>
</evidence>
<keyword evidence="5 9" id="KW-0548">Nucleotidyltransferase</keyword>